<dbReference type="GO" id="GO:0004856">
    <property type="term" value="F:D-xylulokinase activity"/>
    <property type="evidence" value="ECO:0007669"/>
    <property type="project" value="UniProtKB-EC"/>
</dbReference>
<dbReference type="InterPro" id="IPR043129">
    <property type="entry name" value="ATPase_NBD"/>
</dbReference>
<dbReference type="EMBL" id="JACICD010000003">
    <property type="protein sequence ID" value="MBB3771623.1"/>
    <property type="molecule type" value="Genomic_DNA"/>
</dbReference>
<dbReference type="PANTHER" id="PTHR43095:SF5">
    <property type="entry name" value="XYLULOSE KINASE"/>
    <property type="match status" value="1"/>
</dbReference>
<proteinExistence type="inferred from homology"/>
<evidence type="ECO:0000256" key="3">
    <source>
        <dbReference type="ARBA" id="ARBA00022777"/>
    </source>
</evidence>
<dbReference type="InterPro" id="IPR018484">
    <property type="entry name" value="FGGY_N"/>
</dbReference>
<dbReference type="InterPro" id="IPR000577">
    <property type="entry name" value="Carb_kinase_FGGY"/>
</dbReference>
<comment type="similarity">
    <text evidence="1">Belongs to the FGGY kinase family.</text>
</comment>
<dbReference type="RefSeq" id="WP_183189771.1">
    <property type="nucleotide sequence ID" value="NZ_JACICD010000003.1"/>
</dbReference>
<feature type="domain" description="Carbohydrate kinase FGGY C-terminal" evidence="5">
    <location>
        <begin position="334"/>
        <end position="400"/>
    </location>
</feature>
<dbReference type="Pfam" id="PF02782">
    <property type="entry name" value="FGGY_C"/>
    <property type="match status" value="1"/>
</dbReference>
<keyword evidence="7" id="KW-1185">Reference proteome</keyword>
<evidence type="ECO:0000259" key="5">
    <source>
        <dbReference type="Pfam" id="PF02782"/>
    </source>
</evidence>
<evidence type="ECO:0000256" key="1">
    <source>
        <dbReference type="ARBA" id="ARBA00009156"/>
    </source>
</evidence>
<evidence type="ECO:0000256" key="2">
    <source>
        <dbReference type="ARBA" id="ARBA00022679"/>
    </source>
</evidence>
<gene>
    <name evidence="6" type="ORF">FHS55_002222</name>
</gene>
<dbReference type="InterPro" id="IPR050406">
    <property type="entry name" value="FGGY_Carb_Kinase"/>
</dbReference>
<organism evidence="6 7">
    <name type="scientific">Ancylobacter tetraedralis</name>
    <dbReference type="NCBI Taxonomy" id="217068"/>
    <lineage>
        <taxon>Bacteria</taxon>
        <taxon>Pseudomonadati</taxon>
        <taxon>Pseudomonadota</taxon>
        <taxon>Alphaproteobacteria</taxon>
        <taxon>Hyphomicrobiales</taxon>
        <taxon>Xanthobacteraceae</taxon>
        <taxon>Ancylobacter</taxon>
    </lineage>
</organism>
<dbReference type="Gene3D" id="3.30.420.40">
    <property type="match status" value="2"/>
</dbReference>
<sequence length="435" mass="44983">MMERLCGIDIGTTNLKVVLMDEAGACLWSRAIPTPRVPFREGVATDAEALLATVEALVIEAWRATGAGPALRAIAATGVGEDGIGLDAQLRPTGPALPWFDARAAREAEELARHPAADARIGLPIGPDRTVAKWLWLRRHAPEHLADATHWVALTDYPATRWSGTPFMSRTLAARTAAYDVFAREWVGELLAAAGAPLLPPVCDAGTVIGTVAGGALRASGAADSKTLLVAGGHDHPVAAAAIRRSDPLARIDSLGTANVVYGETGLVRAPALHPPLALSVPVIAGPGLACLGVFELAAHIAPDVATRAALDDALAAARLTGGPLAGGFLRHRLEEASLAARTMFRAMDALGVPAGPIYATGGWSRSRAFMELRASVFGCPLHVVDEPELTALGAALLAADGAGLRIGFDARARLATVKPLAGWADACLLPPASE</sequence>
<dbReference type="PANTHER" id="PTHR43095">
    <property type="entry name" value="SUGAR KINASE"/>
    <property type="match status" value="1"/>
</dbReference>
<dbReference type="InterPro" id="IPR018485">
    <property type="entry name" value="FGGY_C"/>
</dbReference>
<name>A0A839ZA54_9HYPH</name>
<evidence type="ECO:0000313" key="6">
    <source>
        <dbReference type="EMBL" id="MBB3771623.1"/>
    </source>
</evidence>
<dbReference type="CDD" id="cd07773">
    <property type="entry name" value="ASKHA_NBD_FGGY_FK"/>
    <property type="match status" value="1"/>
</dbReference>
<accession>A0A839ZA54</accession>
<dbReference type="SUPFAM" id="SSF53067">
    <property type="entry name" value="Actin-like ATPase domain"/>
    <property type="match status" value="2"/>
</dbReference>
<dbReference type="Pfam" id="PF00370">
    <property type="entry name" value="FGGY_N"/>
    <property type="match status" value="1"/>
</dbReference>
<keyword evidence="3 6" id="KW-0418">Kinase</keyword>
<dbReference type="Proteomes" id="UP000533469">
    <property type="component" value="Unassembled WGS sequence"/>
</dbReference>
<dbReference type="EC" id="2.7.1.17" evidence="6"/>
<evidence type="ECO:0000313" key="7">
    <source>
        <dbReference type="Proteomes" id="UP000533469"/>
    </source>
</evidence>
<comment type="caution">
    <text evidence="6">The sequence shown here is derived from an EMBL/GenBank/DDBJ whole genome shotgun (WGS) entry which is preliminary data.</text>
</comment>
<evidence type="ECO:0000259" key="4">
    <source>
        <dbReference type="Pfam" id="PF00370"/>
    </source>
</evidence>
<keyword evidence="2 6" id="KW-0808">Transferase</keyword>
<feature type="domain" description="Carbohydrate kinase FGGY N-terminal" evidence="4">
    <location>
        <begin position="6"/>
        <end position="240"/>
    </location>
</feature>
<protein>
    <submittedName>
        <fullName evidence="6">Xylulokinase</fullName>
        <ecNumber evidence="6">2.7.1.17</ecNumber>
    </submittedName>
</protein>
<dbReference type="AlphaFoldDB" id="A0A839ZA54"/>
<dbReference type="PIRSF" id="PIRSF000538">
    <property type="entry name" value="GlpK"/>
    <property type="match status" value="1"/>
</dbReference>
<reference evidence="6 7" key="1">
    <citation type="submission" date="2020-08" db="EMBL/GenBank/DDBJ databases">
        <title>Genomic Encyclopedia of Type Strains, Phase IV (KMG-IV): sequencing the most valuable type-strain genomes for metagenomic binning, comparative biology and taxonomic classification.</title>
        <authorList>
            <person name="Goeker M."/>
        </authorList>
    </citation>
    <scope>NUCLEOTIDE SEQUENCE [LARGE SCALE GENOMIC DNA]</scope>
    <source>
        <strain evidence="6 7">DSM 5895</strain>
    </source>
</reference>